<proteinExistence type="predicted"/>
<accession>A0A8E2JM11</accession>
<dbReference type="AlphaFoldDB" id="A0A8E2JM11"/>
<evidence type="ECO:0000313" key="3">
    <source>
        <dbReference type="Proteomes" id="UP000250140"/>
    </source>
</evidence>
<dbReference type="EMBL" id="KV751013">
    <property type="protein sequence ID" value="OCL02042.1"/>
    <property type="molecule type" value="Genomic_DNA"/>
</dbReference>
<dbReference type="OrthoDB" id="341421at2759"/>
<protein>
    <submittedName>
        <fullName evidence="2">Uncharacterized protein</fullName>
    </submittedName>
</protein>
<gene>
    <name evidence="2" type="ORF">AOQ84DRAFT_229713</name>
</gene>
<feature type="region of interest" description="Disordered" evidence="1">
    <location>
        <begin position="140"/>
        <end position="195"/>
    </location>
</feature>
<feature type="compositionally biased region" description="Basic and acidic residues" evidence="1">
    <location>
        <begin position="158"/>
        <end position="167"/>
    </location>
</feature>
<evidence type="ECO:0000256" key="1">
    <source>
        <dbReference type="SAM" id="MobiDB-lite"/>
    </source>
</evidence>
<name>A0A8E2JM11_9PEZI</name>
<reference evidence="2 3" key="1">
    <citation type="journal article" date="2016" name="Nat. Commun.">
        <title>Ectomycorrhizal ecology is imprinted in the genome of the dominant symbiotic fungus Cenococcum geophilum.</title>
        <authorList>
            <consortium name="DOE Joint Genome Institute"/>
            <person name="Peter M."/>
            <person name="Kohler A."/>
            <person name="Ohm R.A."/>
            <person name="Kuo A."/>
            <person name="Krutzmann J."/>
            <person name="Morin E."/>
            <person name="Arend M."/>
            <person name="Barry K.W."/>
            <person name="Binder M."/>
            <person name="Choi C."/>
            <person name="Clum A."/>
            <person name="Copeland A."/>
            <person name="Grisel N."/>
            <person name="Haridas S."/>
            <person name="Kipfer T."/>
            <person name="LaButti K."/>
            <person name="Lindquist E."/>
            <person name="Lipzen A."/>
            <person name="Maire R."/>
            <person name="Meier B."/>
            <person name="Mihaltcheva S."/>
            <person name="Molinier V."/>
            <person name="Murat C."/>
            <person name="Poggeler S."/>
            <person name="Quandt C.A."/>
            <person name="Sperisen C."/>
            <person name="Tritt A."/>
            <person name="Tisserant E."/>
            <person name="Crous P.W."/>
            <person name="Henrissat B."/>
            <person name="Nehls U."/>
            <person name="Egli S."/>
            <person name="Spatafora J.W."/>
            <person name="Grigoriev I.V."/>
            <person name="Martin F.M."/>
        </authorList>
    </citation>
    <scope>NUCLEOTIDE SEQUENCE [LARGE SCALE GENOMIC DNA]</scope>
    <source>
        <strain evidence="2 3">CBS 207.34</strain>
    </source>
</reference>
<keyword evidence="3" id="KW-1185">Reference proteome</keyword>
<sequence>MGAWGEKLFESDEDLDIADMLALEAGVDSMLHPDNADVTRHILKDGDIIQQMFDRRQKMRPQPKYEPVILGALAMMWGCRISASHMKLLKRVNRQADSSNVKKTQMKDALRNWKNDGLPWEFDRAVGMVEAIERKITEGFEGQAGSDCEPGPSGAVKRGNEEIEAPEKAAQPKKIRADGAYHDSNYDGSFDHLLN</sequence>
<organism evidence="2 3">
    <name type="scientific">Glonium stellatum</name>
    <dbReference type="NCBI Taxonomy" id="574774"/>
    <lineage>
        <taxon>Eukaryota</taxon>
        <taxon>Fungi</taxon>
        <taxon>Dikarya</taxon>
        <taxon>Ascomycota</taxon>
        <taxon>Pezizomycotina</taxon>
        <taxon>Dothideomycetes</taxon>
        <taxon>Pleosporomycetidae</taxon>
        <taxon>Gloniales</taxon>
        <taxon>Gloniaceae</taxon>
        <taxon>Glonium</taxon>
    </lineage>
</organism>
<dbReference type="Proteomes" id="UP000250140">
    <property type="component" value="Unassembled WGS sequence"/>
</dbReference>
<feature type="compositionally biased region" description="Basic and acidic residues" evidence="1">
    <location>
        <begin position="175"/>
        <end position="185"/>
    </location>
</feature>
<evidence type="ECO:0000313" key="2">
    <source>
        <dbReference type="EMBL" id="OCL02042.1"/>
    </source>
</evidence>